<proteinExistence type="predicted"/>
<gene>
    <name evidence="1" type="ORF">CLAFUR5_03692</name>
</gene>
<dbReference type="RefSeq" id="XP_047758218.1">
    <property type="nucleotide sequence ID" value="XM_047902840.1"/>
</dbReference>
<reference evidence="1" key="2">
    <citation type="journal article" date="2022" name="Microb. Genom.">
        <title>A chromosome-scale genome assembly of the tomato pathogen Cladosporium fulvum reveals a compartmentalized genome architecture and the presence of a dispensable chromosome.</title>
        <authorList>
            <person name="Zaccaron A.Z."/>
            <person name="Chen L.H."/>
            <person name="Samaras A."/>
            <person name="Stergiopoulos I."/>
        </authorList>
    </citation>
    <scope>NUCLEOTIDE SEQUENCE</scope>
    <source>
        <strain evidence="1">Race5_Kim</strain>
    </source>
</reference>
<name>A0A9Q8LAH5_PASFU</name>
<sequence>MPHEIAIDKRSAPKWEFFRKDDGLVQLTKAQTIATHAPLAEVTVLSLEFQCGTHARNGEHRPCISSVMVVKSTELGARRSRPEDSLEKSWKE</sequence>
<dbReference type="KEGG" id="ffu:CLAFUR5_03692"/>
<evidence type="ECO:0000313" key="2">
    <source>
        <dbReference type="Proteomes" id="UP000756132"/>
    </source>
</evidence>
<reference evidence="1" key="1">
    <citation type="submission" date="2021-12" db="EMBL/GenBank/DDBJ databases">
        <authorList>
            <person name="Zaccaron A."/>
            <person name="Stergiopoulos I."/>
        </authorList>
    </citation>
    <scope>NUCLEOTIDE SEQUENCE</scope>
    <source>
        <strain evidence="1">Race5_Kim</strain>
    </source>
</reference>
<dbReference type="GeneID" id="71983570"/>
<dbReference type="EMBL" id="CP090164">
    <property type="protein sequence ID" value="UJO13852.1"/>
    <property type="molecule type" value="Genomic_DNA"/>
</dbReference>
<protein>
    <submittedName>
        <fullName evidence="1">Uncharacterized protein</fullName>
    </submittedName>
</protein>
<keyword evidence="2" id="KW-1185">Reference proteome</keyword>
<dbReference type="AlphaFoldDB" id="A0A9Q8LAH5"/>
<evidence type="ECO:0000313" key="1">
    <source>
        <dbReference type="EMBL" id="UJO13852.1"/>
    </source>
</evidence>
<dbReference type="Proteomes" id="UP000756132">
    <property type="component" value="Chromosome 2"/>
</dbReference>
<organism evidence="1 2">
    <name type="scientific">Passalora fulva</name>
    <name type="common">Tomato leaf mold</name>
    <name type="synonym">Cladosporium fulvum</name>
    <dbReference type="NCBI Taxonomy" id="5499"/>
    <lineage>
        <taxon>Eukaryota</taxon>
        <taxon>Fungi</taxon>
        <taxon>Dikarya</taxon>
        <taxon>Ascomycota</taxon>
        <taxon>Pezizomycotina</taxon>
        <taxon>Dothideomycetes</taxon>
        <taxon>Dothideomycetidae</taxon>
        <taxon>Mycosphaerellales</taxon>
        <taxon>Mycosphaerellaceae</taxon>
        <taxon>Fulvia</taxon>
    </lineage>
</organism>
<accession>A0A9Q8LAH5</accession>